<dbReference type="PIRSF" id="PIRSF002884">
    <property type="entry name" value="CheZ"/>
    <property type="match status" value="1"/>
</dbReference>
<sequence>MSANTAADPEDLEALFDSIIQDNLARETSVASETEPAERAEYAAGDVMGRIGSLTRTLHNALRELGYDRLLEKTASAIPDARDRLDYVVKMTEQAAVRALNAIEAAQPIQDRLGNEAGRLSEQWQRLYDKKLSVDEFKALVAGTRAYLDDVPAQTHATNAQLLEIMMAQDFQDLTGQVIRKITALAQDMEQQLVHLLVDLVPVEARGEIDAGLLNGPVVNASGRSDVVTNQDQVDDLLESLGF</sequence>
<evidence type="ECO:0000256" key="10">
    <source>
        <dbReference type="PIRNR" id="PIRNR002884"/>
    </source>
</evidence>
<evidence type="ECO:0000256" key="4">
    <source>
        <dbReference type="ARBA" id="ARBA00022490"/>
    </source>
</evidence>
<dbReference type="NCBIfam" id="NF008368">
    <property type="entry name" value="PRK11166.1"/>
    <property type="match status" value="1"/>
</dbReference>
<reference evidence="12" key="1">
    <citation type="submission" date="2020-10" db="EMBL/GenBank/DDBJ databases">
        <title>Connecting structure to function with the recovery of over 1000 high-quality activated sludge metagenome-assembled genomes encoding full-length rRNA genes using long-read sequencing.</title>
        <authorList>
            <person name="Singleton C.M."/>
            <person name="Petriglieri F."/>
            <person name="Kristensen J.M."/>
            <person name="Kirkegaard R.H."/>
            <person name="Michaelsen T.Y."/>
            <person name="Andersen M.H."/>
            <person name="Karst S.M."/>
            <person name="Dueholm M.S."/>
            <person name="Nielsen P.H."/>
            <person name="Albertsen M."/>
        </authorList>
    </citation>
    <scope>NUCLEOTIDE SEQUENCE</scope>
    <source>
        <strain evidence="12">OdNE_18-Q3-R46-58_BAT3C.305</strain>
    </source>
</reference>
<protein>
    <recommendedName>
        <fullName evidence="3 10">Protein phosphatase CheZ</fullName>
        <ecNumber evidence="10">3.1.3.-</ecNumber>
    </recommendedName>
    <alternativeName>
        <fullName evidence="9 10">Chemotaxis protein CheZ</fullName>
    </alternativeName>
</protein>
<name>A0A9D7QKQ4_9RHOO</name>
<keyword evidence="4 10" id="KW-0963">Cytoplasm</keyword>
<evidence type="ECO:0000256" key="9">
    <source>
        <dbReference type="ARBA" id="ARBA00029599"/>
    </source>
</evidence>
<dbReference type="Gene3D" id="1.10.287.500">
    <property type="entry name" value="Helix hairpin bin"/>
    <property type="match status" value="1"/>
</dbReference>
<evidence type="ECO:0000256" key="1">
    <source>
        <dbReference type="ARBA" id="ARBA00004496"/>
    </source>
</evidence>
<keyword evidence="8 10" id="KW-0904">Protein phosphatase</keyword>
<keyword evidence="5 10" id="KW-0145">Chemotaxis</keyword>
<dbReference type="GO" id="GO:0009288">
    <property type="term" value="C:bacterial-type flagellum"/>
    <property type="evidence" value="ECO:0007669"/>
    <property type="project" value="InterPro"/>
</dbReference>
<keyword evidence="6 10" id="KW-0283">Flagellar rotation</keyword>
<feature type="site" description="Enhances dephosphorylation of CheY-P" evidence="11">
    <location>
        <position position="177"/>
    </location>
</feature>
<comment type="subunit">
    <text evidence="10">Homodimer.</text>
</comment>
<keyword evidence="7 10" id="KW-0378">Hydrolase</keyword>
<evidence type="ECO:0000256" key="11">
    <source>
        <dbReference type="PIRSR" id="PIRSR002884-1"/>
    </source>
</evidence>
<evidence type="ECO:0000256" key="6">
    <source>
        <dbReference type="ARBA" id="ARBA00022779"/>
    </source>
</evidence>
<dbReference type="PANTHER" id="PTHR43693:SF1">
    <property type="entry name" value="PROTEIN PHOSPHATASE CHEZ"/>
    <property type="match status" value="1"/>
</dbReference>
<comment type="caution">
    <text evidence="12">The sequence shown here is derived from an EMBL/GenBank/DDBJ whole genome shotgun (WGS) entry which is preliminary data.</text>
</comment>
<evidence type="ECO:0000256" key="7">
    <source>
        <dbReference type="ARBA" id="ARBA00022801"/>
    </source>
</evidence>
<dbReference type="InterPro" id="IPR050992">
    <property type="entry name" value="CheZ_family_phosphatases"/>
</dbReference>
<accession>A0A9D7QKQ4</accession>
<proteinExistence type="inferred from homology"/>
<dbReference type="GO" id="GO:0006935">
    <property type="term" value="P:chemotaxis"/>
    <property type="evidence" value="ECO:0007669"/>
    <property type="project" value="UniProtKB-KW"/>
</dbReference>
<dbReference type="GO" id="GO:0097588">
    <property type="term" value="P:archaeal or bacterial-type flagellum-dependent cell motility"/>
    <property type="evidence" value="ECO:0007669"/>
    <property type="project" value="UniProtKB-KW"/>
</dbReference>
<comment type="similarity">
    <text evidence="2 10">Belongs to the CheZ family.</text>
</comment>
<dbReference type="GO" id="GO:0004721">
    <property type="term" value="F:phosphoprotein phosphatase activity"/>
    <property type="evidence" value="ECO:0007669"/>
    <property type="project" value="UniProtKB-KW"/>
</dbReference>
<evidence type="ECO:0000256" key="8">
    <source>
        <dbReference type="ARBA" id="ARBA00022912"/>
    </source>
</evidence>
<dbReference type="EMBL" id="JADKBR010000011">
    <property type="protein sequence ID" value="MBK8890672.1"/>
    <property type="molecule type" value="Genomic_DNA"/>
</dbReference>
<evidence type="ECO:0000256" key="2">
    <source>
        <dbReference type="ARBA" id="ARBA00005908"/>
    </source>
</evidence>
<evidence type="ECO:0000256" key="3">
    <source>
        <dbReference type="ARBA" id="ARBA00018484"/>
    </source>
</evidence>
<dbReference type="GO" id="GO:0050920">
    <property type="term" value="P:regulation of chemotaxis"/>
    <property type="evidence" value="ECO:0007669"/>
    <property type="project" value="InterPro"/>
</dbReference>
<dbReference type="EC" id="3.1.3.-" evidence="10"/>
<evidence type="ECO:0000313" key="12">
    <source>
        <dbReference type="EMBL" id="MBK8890672.1"/>
    </source>
</evidence>
<dbReference type="AlphaFoldDB" id="A0A9D7QKQ4"/>
<organism evidence="12 13">
    <name type="scientific">Candidatus Dechloromonas phosphorivorans</name>
    <dbReference type="NCBI Taxonomy" id="2899244"/>
    <lineage>
        <taxon>Bacteria</taxon>
        <taxon>Pseudomonadati</taxon>
        <taxon>Pseudomonadota</taxon>
        <taxon>Betaproteobacteria</taxon>
        <taxon>Rhodocyclales</taxon>
        <taxon>Azonexaceae</taxon>
        <taxon>Dechloromonas</taxon>
    </lineage>
</organism>
<dbReference type="Gene3D" id="1.20.5.590">
    <property type="entry name" value="Single helix bin"/>
    <property type="match status" value="1"/>
</dbReference>
<comment type="subcellular location">
    <subcellularLocation>
        <location evidence="1 10">Cytoplasm</location>
    </subcellularLocation>
</comment>
<gene>
    <name evidence="12" type="primary">cheZ</name>
    <name evidence="12" type="ORF">IPN75_09840</name>
</gene>
<dbReference type="SUPFAM" id="SSF75708">
    <property type="entry name" value="Chemotaxis phosphatase CheZ"/>
    <property type="match status" value="1"/>
</dbReference>
<dbReference type="Pfam" id="PF04344">
    <property type="entry name" value="CheZ"/>
    <property type="match status" value="1"/>
</dbReference>
<evidence type="ECO:0000256" key="5">
    <source>
        <dbReference type="ARBA" id="ARBA00022500"/>
    </source>
</evidence>
<dbReference type="InterPro" id="IPR007439">
    <property type="entry name" value="Chemotax_Pase_CheZ"/>
</dbReference>
<dbReference type="GO" id="GO:0005737">
    <property type="term" value="C:cytoplasm"/>
    <property type="evidence" value="ECO:0007669"/>
    <property type="project" value="UniProtKB-SubCell"/>
</dbReference>
<comment type="function">
    <text evidence="10">Plays an important role in bacterial chemotaxis signal transduction pathway by accelerating the dephosphorylation of phosphorylated CheY (CheY-P).</text>
</comment>
<evidence type="ECO:0000313" key="13">
    <source>
        <dbReference type="Proteomes" id="UP000808146"/>
    </source>
</evidence>
<dbReference type="Proteomes" id="UP000808146">
    <property type="component" value="Unassembled WGS sequence"/>
</dbReference>
<dbReference type="PANTHER" id="PTHR43693">
    <property type="entry name" value="PROTEIN PHOSPHATASE CHEZ"/>
    <property type="match status" value="1"/>
</dbReference>